<keyword evidence="4" id="KW-1185">Reference proteome</keyword>
<protein>
    <submittedName>
        <fullName evidence="3">Uncharacterized protein</fullName>
    </submittedName>
</protein>
<organism evidence="3 4">
    <name type="scientific">Thermohalobaculum xanthum</name>
    <dbReference type="NCBI Taxonomy" id="2753746"/>
    <lineage>
        <taxon>Bacteria</taxon>
        <taxon>Pseudomonadati</taxon>
        <taxon>Pseudomonadota</taxon>
        <taxon>Alphaproteobacteria</taxon>
        <taxon>Rhodobacterales</taxon>
        <taxon>Paracoccaceae</taxon>
        <taxon>Thermohalobaculum</taxon>
    </lineage>
</organism>
<comment type="caution">
    <text evidence="3">The sequence shown here is derived from an EMBL/GenBank/DDBJ whole genome shotgun (WGS) entry which is preliminary data.</text>
</comment>
<gene>
    <name evidence="3" type="ORF">H0I76_02790</name>
</gene>
<sequence>MSSGAGDALGAVIRAQTARRMRAEARLAEARKAVKDAEEAIAALDARLSALEPARTPEDAGRLAIWQMALLERREAAREARDAALAPIAALCRDLAIEQAREDAARDLQTAQQREARALADRRAETPPAPTASTLASDRLHVTAGES</sequence>
<evidence type="ECO:0000313" key="3">
    <source>
        <dbReference type="EMBL" id="MBK0398104.1"/>
    </source>
</evidence>
<proteinExistence type="predicted"/>
<dbReference type="AlphaFoldDB" id="A0A8J7M4G7"/>
<evidence type="ECO:0000256" key="1">
    <source>
        <dbReference type="SAM" id="Coils"/>
    </source>
</evidence>
<feature type="compositionally biased region" description="Basic and acidic residues" evidence="2">
    <location>
        <begin position="114"/>
        <end position="125"/>
    </location>
</feature>
<evidence type="ECO:0000256" key="2">
    <source>
        <dbReference type="SAM" id="MobiDB-lite"/>
    </source>
</evidence>
<evidence type="ECO:0000313" key="4">
    <source>
        <dbReference type="Proteomes" id="UP000655420"/>
    </source>
</evidence>
<feature type="region of interest" description="Disordered" evidence="2">
    <location>
        <begin position="104"/>
        <end position="147"/>
    </location>
</feature>
<accession>A0A8J7M4G7</accession>
<feature type="coiled-coil region" evidence="1">
    <location>
        <begin position="13"/>
        <end position="47"/>
    </location>
</feature>
<dbReference type="EMBL" id="JAEHHL010000001">
    <property type="protein sequence ID" value="MBK0398104.1"/>
    <property type="molecule type" value="Genomic_DNA"/>
</dbReference>
<reference evidence="3" key="1">
    <citation type="submission" date="2020-12" db="EMBL/GenBank/DDBJ databases">
        <title>Bacterial taxonomy.</title>
        <authorList>
            <person name="Pan X."/>
        </authorList>
    </citation>
    <scope>NUCLEOTIDE SEQUENCE</scope>
    <source>
        <strain evidence="3">M0105</strain>
    </source>
</reference>
<dbReference type="Proteomes" id="UP000655420">
    <property type="component" value="Unassembled WGS sequence"/>
</dbReference>
<dbReference type="RefSeq" id="WP_200606731.1">
    <property type="nucleotide sequence ID" value="NZ_JAEHHL010000001.1"/>
</dbReference>
<keyword evidence="1" id="KW-0175">Coiled coil</keyword>
<name>A0A8J7M4G7_9RHOB</name>